<dbReference type="FunFam" id="3.90.70.130:FF:000001">
    <property type="entry name" value="Probable Ufm1-specific protease 2"/>
    <property type="match status" value="1"/>
</dbReference>
<feature type="domain" description="UFSP2 second" evidence="12">
    <location>
        <begin position="240"/>
        <end position="359"/>
    </location>
</feature>
<evidence type="ECO:0000256" key="2">
    <source>
        <dbReference type="ARBA" id="ARBA00008552"/>
    </source>
</evidence>
<evidence type="ECO:0000259" key="11">
    <source>
        <dbReference type="Pfam" id="PF07910"/>
    </source>
</evidence>
<evidence type="ECO:0000256" key="8">
    <source>
        <dbReference type="ARBA" id="ARBA00064300"/>
    </source>
</evidence>
<dbReference type="Pfam" id="PF07910">
    <property type="entry name" value="Peptidase_C78"/>
    <property type="match status" value="1"/>
</dbReference>
<dbReference type="GO" id="GO:0006508">
    <property type="term" value="P:proteolysis"/>
    <property type="evidence" value="ECO:0007669"/>
    <property type="project" value="UniProtKB-KW"/>
</dbReference>
<reference evidence="14" key="1">
    <citation type="submission" date="2022-11" db="UniProtKB">
        <authorList>
            <consortium name="WormBaseParasite"/>
        </authorList>
    </citation>
    <scope>IDENTIFICATION</scope>
</reference>
<dbReference type="WBParaSite" id="PgR020_g151_t01">
    <property type="protein sequence ID" value="PgR020_g151_t01"/>
    <property type="gene ID" value="PgR020_g151"/>
</dbReference>
<evidence type="ECO:0000256" key="3">
    <source>
        <dbReference type="ARBA" id="ARBA00022670"/>
    </source>
</evidence>
<protein>
    <recommendedName>
        <fullName evidence="9">Ufm1-specific protease</fullName>
    </recommendedName>
    <alternativeName>
        <fullName evidence="10">Odorant response abnormal protein 8</fullName>
    </alternativeName>
</protein>
<keyword evidence="13" id="KW-1185">Reference proteome</keyword>
<dbReference type="InterPro" id="IPR049387">
    <property type="entry name" value="UFSP2-like_2nd"/>
</dbReference>
<dbReference type="GO" id="GO:0005789">
    <property type="term" value="C:endoplasmic reticulum membrane"/>
    <property type="evidence" value="ECO:0007669"/>
    <property type="project" value="UniProtKB-SubCell"/>
</dbReference>
<keyword evidence="3" id="KW-0645">Protease</keyword>
<evidence type="ECO:0000256" key="10">
    <source>
        <dbReference type="ARBA" id="ARBA00076114"/>
    </source>
</evidence>
<keyword evidence="5" id="KW-0378">Hydrolase</keyword>
<evidence type="ECO:0000313" key="14">
    <source>
        <dbReference type="WBParaSite" id="PgR020_g151_t01"/>
    </source>
</evidence>
<accession>A0A915AZ84</accession>
<dbReference type="Pfam" id="PF20908">
    <property type="entry name" value="UfSP2_N"/>
    <property type="match status" value="1"/>
</dbReference>
<feature type="domain" description="UFSP1/2/DUB catalytic" evidence="11">
    <location>
        <begin position="382"/>
        <end position="565"/>
    </location>
</feature>
<evidence type="ECO:0000313" key="13">
    <source>
        <dbReference type="Proteomes" id="UP000887569"/>
    </source>
</evidence>
<evidence type="ECO:0000256" key="7">
    <source>
        <dbReference type="ARBA" id="ARBA00056938"/>
    </source>
</evidence>
<comment type="similarity">
    <text evidence="2">Belongs to the peptidase C78 family.</text>
</comment>
<dbReference type="PANTHER" id="PTHR48153:SF2">
    <property type="entry name" value="UFM1-SPECIFIC PROTEASE 2"/>
    <property type="match status" value="1"/>
</dbReference>
<keyword evidence="6" id="KW-0788">Thiol protease</keyword>
<dbReference type="SUPFAM" id="SSF54001">
    <property type="entry name" value="Cysteine proteinases"/>
    <property type="match status" value="1"/>
</dbReference>
<evidence type="ECO:0000256" key="6">
    <source>
        <dbReference type="ARBA" id="ARBA00022807"/>
    </source>
</evidence>
<dbReference type="PANTHER" id="PTHR48153">
    <property type="entry name" value="UFM1-SPECIFIC PROTEASE 2"/>
    <property type="match status" value="1"/>
</dbReference>
<evidence type="ECO:0000256" key="4">
    <source>
        <dbReference type="ARBA" id="ARBA00022786"/>
    </source>
</evidence>
<dbReference type="Gene3D" id="3.90.70.130">
    <property type="match status" value="1"/>
</dbReference>
<comment type="function">
    <text evidence="7">Thiol protease which recognizes and hydrolyzes the peptide bond at the C-terminal Gly of ufm-1, a ubiquitin-like modifier protein bound to a number of target proteins. Required, with oct-4, for the localization of a subset of 7 transmembrane domain odorant receptors, including odr-10, to the cilia of olfactory neurons AWA and AWC. Operates in aggregation behavior, and responses to oxygen levels.</text>
</comment>
<keyword evidence="4" id="KW-0833">Ubl conjugation pathway</keyword>
<proteinExistence type="inferred from homology"/>
<dbReference type="InterPro" id="IPR012462">
    <property type="entry name" value="UFSP1/2_DUB_cat"/>
</dbReference>
<comment type="subunit">
    <text evidence="8">Interacts with odr-4.</text>
</comment>
<evidence type="ECO:0000259" key="12">
    <source>
        <dbReference type="Pfam" id="PF20908"/>
    </source>
</evidence>
<dbReference type="Proteomes" id="UP000887569">
    <property type="component" value="Unplaced"/>
</dbReference>
<sequence length="574" mass="64749">MSGTCLFSNRRIAALQNYENVRKWCKDDSLLGFVVGDANTKTIVNILFNFVTDLSAACDVARFIESSFSAEVSLLGILSLMDVEYAFDVRKLGTMTSNAARFVPLSTSTTTLLNRDSELFIDENSEVLSIREAKDNATVRRAGILVRVCHKISFNIRVENPDRISEELAKMFAREMEVVDTLCFLNAEKNVMLSNGSQPDISSSLFEGLQKPQFDKDRAEFVPLIAVSSELNEGVGTRLVPIVKIKNGPVTYYSMKTFITGYTVIRANDSSDTVLELLREALRRALFLFEKCTAFSNFIAQDFIEVESFIFFYRESVICVYYPRSNNEALLRGCRSKLHRVFNLSFERPLLRPSQAVLFNSNSTLLRDPHLHILHYKPKGKLSLVKGHYDYHHYMQDGIDDTGWGCAYRSLQTIWSWLVLQGYTNKAVPSHREIQESLYECGDKDAKFVGSRQWIGSMELGYCLDNMLGIQSRIINTNSGAEVADNVRQLALHFNSSGTPVMIGGGMLAHTIIGVDFNDSTGECAFLVLDPHYTGEENMSIVVSKGWCGWKAPSFWKQEHFYNLLLPQPPLNVI</sequence>
<dbReference type="InterPro" id="IPR038765">
    <property type="entry name" value="Papain-like_cys_pep_sf"/>
</dbReference>
<dbReference type="AlphaFoldDB" id="A0A915AZ84"/>
<name>A0A915AZ84_PARUN</name>
<comment type="subcellular location">
    <subcellularLocation>
        <location evidence="1">Endoplasmic reticulum membrane</location>
        <topology evidence="1">Peripheral membrane protein</topology>
    </subcellularLocation>
</comment>
<evidence type="ECO:0000256" key="1">
    <source>
        <dbReference type="ARBA" id="ARBA00004406"/>
    </source>
</evidence>
<dbReference type="GO" id="GO:0005634">
    <property type="term" value="C:nucleus"/>
    <property type="evidence" value="ECO:0007669"/>
    <property type="project" value="TreeGrafter"/>
</dbReference>
<evidence type="ECO:0000256" key="5">
    <source>
        <dbReference type="ARBA" id="ARBA00022801"/>
    </source>
</evidence>
<organism evidence="13 14">
    <name type="scientific">Parascaris univalens</name>
    <name type="common">Nematode worm</name>
    <dbReference type="NCBI Taxonomy" id="6257"/>
    <lineage>
        <taxon>Eukaryota</taxon>
        <taxon>Metazoa</taxon>
        <taxon>Ecdysozoa</taxon>
        <taxon>Nematoda</taxon>
        <taxon>Chromadorea</taxon>
        <taxon>Rhabditida</taxon>
        <taxon>Spirurina</taxon>
        <taxon>Ascaridomorpha</taxon>
        <taxon>Ascaridoidea</taxon>
        <taxon>Ascarididae</taxon>
        <taxon>Parascaris</taxon>
    </lineage>
</organism>
<evidence type="ECO:0000256" key="9">
    <source>
        <dbReference type="ARBA" id="ARBA00073057"/>
    </source>
</evidence>
<dbReference type="GO" id="GO:0071567">
    <property type="term" value="F:deUFMylase activity"/>
    <property type="evidence" value="ECO:0007669"/>
    <property type="project" value="TreeGrafter"/>
</dbReference>